<keyword evidence="6 9" id="KW-0408">Iron</keyword>
<evidence type="ECO:0000313" key="12">
    <source>
        <dbReference type="Proteomes" id="UP000198908"/>
    </source>
</evidence>
<keyword evidence="7 9" id="KW-0411">Iron-sulfur</keyword>
<keyword evidence="3 9" id="KW-0808">Transferase</keyword>
<dbReference type="STRING" id="416944.SAMN05421548_10630"/>
<dbReference type="GO" id="GO:0046872">
    <property type="term" value="F:metal ion binding"/>
    <property type="evidence" value="ECO:0007669"/>
    <property type="project" value="UniProtKB-KW"/>
</dbReference>
<feature type="binding site" evidence="9">
    <location>
        <position position="313"/>
    </location>
    <ligand>
        <name>[4Fe-4S] cluster</name>
        <dbReference type="ChEBI" id="CHEBI:49883"/>
        <label>1</label>
    </ligand>
</feature>
<evidence type="ECO:0000256" key="8">
    <source>
        <dbReference type="ARBA" id="ARBA00047326"/>
    </source>
</evidence>
<comment type="catalytic activity">
    <reaction evidence="8 9">
        <text>[[Fe-S] cluster scaffold protein carrying a second [4Fe-4S](2+) cluster] + N(6)-octanoyl-L-lysyl-[protein] + 2 oxidized [2Fe-2S]-[ferredoxin] + 2 S-adenosyl-L-methionine + 4 H(+) = [[Fe-S] cluster scaffold protein] + N(6)-[(R)-dihydrolipoyl]-L-lysyl-[protein] + 4 Fe(3+) + 2 hydrogen sulfide + 2 5'-deoxyadenosine + 2 L-methionine + 2 reduced [2Fe-2S]-[ferredoxin]</text>
        <dbReference type="Rhea" id="RHEA:16585"/>
        <dbReference type="Rhea" id="RHEA-COMP:9928"/>
        <dbReference type="Rhea" id="RHEA-COMP:10000"/>
        <dbReference type="Rhea" id="RHEA-COMP:10001"/>
        <dbReference type="Rhea" id="RHEA-COMP:10475"/>
        <dbReference type="Rhea" id="RHEA-COMP:14568"/>
        <dbReference type="Rhea" id="RHEA-COMP:14569"/>
        <dbReference type="ChEBI" id="CHEBI:15378"/>
        <dbReference type="ChEBI" id="CHEBI:17319"/>
        <dbReference type="ChEBI" id="CHEBI:29034"/>
        <dbReference type="ChEBI" id="CHEBI:29919"/>
        <dbReference type="ChEBI" id="CHEBI:33722"/>
        <dbReference type="ChEBI" id="CHEBI:33737"/>
        <dbReference type="ChEBI" id="CHEBI:33738"/>
        <dbReference type="ChEBI" id="CHEBI:57844"/>
        <dbReference type="ChEBI" id="CHEBI:59789"/>
        <dbReference type="ChEBI" id="CHEBI:78809"/>
        <dbReference type="ChEBI" id="CHEBI:83100"/>
        <dbReference type="EC" id="2.8.1.8"/>
    </reaction>
</comment>
<dbReference type="InterPro" id="IPR013785">
    <property type="entry name" value="Aldolase_TIM"/>
</dbReference>
<dbReference type="GO" id="GO:0016992">
    <property type="term" value="F:lipoate synthase activity"/>
    <property type="evidence" value="ECO:0007669"/>
    <property type="project" value="UniProtKB-UniRule"/>
</dbReference>
<sequence length="329" mass="35281">MEAATSPTSSTALGEQGLRSREKLARIPVKIVPPSGADAVLPKPPWLRARPLMSETVAGVAAVLREHRLHSVCEEAMCPNIGECFAQRTATFMIMGGLCTRRCPFCDVAHGRPAPLDEDEPSHLAAAVAALGLRHVVITSVDRDDLRDGGAAHFARCIARVRERVPGIGIEVLTPDFRGRVARALDALSLAWPDVFNHNVETVPALYRAARPGADYRGSLDLLARAKAANGALVTKSGLMVGLGETDAALLATMRDLREHRVDVLTIGQYLAPSRFHLPVKRYLPPDEFAALRTAGLAMGFREVVAGPLVRSSYHAAQTVASARQGAMP</sequence>
<dbReference type="SUPFAM" id="SSF102114">
    <property type="entry name" value="Radical SAM enzymes"/>
    <property type="match status" value="1"/>
</dbReference>
<dbReference type="SFLD" id="SFLDS00029">
    <property type="entry name" value="Radical_SAM"/>
    <property type="match status" value="1"/>
</dbReference>
<dbReference type="PANTHER" id="PTHR10949:SF0">
    <property type="entry name" value="LIPOYL SYNTHASE, MITOCHONDRIAL"/>
    <property type="match status" value="1"/>
</dbReference>
<name>A0A1G6KY10_9BURK</name>
<dbReference type="PIRSF" id="PIRSF005963">
    <property type="entry name" value="Lipoyl_synth"/>
    <property type="match status" value="1"/>
</dbReference>
<dbReference type="EC" id="2.8.1.8" evidence="9"/>
<dbReference type="EMBL" id="FMYQ01000006">
    <property type="protein sequence ID" value="SDC35803.1"/>
    <property type="molecule type" value="Genomic_DNA"/>
</dbReference>
<keyword evidence="1 9" id="KW-0004">4Fe-4S</keyword>
<feature type="binding site" evidence="9">
    <location>
        <position position="103"/>
    </location>
    <ligand>
        <name>[4Fe-4S] cluster</name>
        <dbReference type="ChEBI" id="CHEBI:49883"/>
        <label>2</label>
        <note>4Fe-4S-S-AdoMet</note>
    </ligand>
</feature>
<organism evidence="11 12">
    <name type="scientific">Paraburkholderia lycopersici</name>
    <dbReference type="NCBI Taxonomy" id="416944"/>
    <lineage>
        <taxon>Bacteria</taxon>
        <taxon>Pseudomonadati</taxon>
        <taxon>Pseudomonadota</taxon>
        <taxon>Betaproteobacteria</taxon>
        <taxon>Burkholderiales</taxon>
        <taxon>Burkholderiaceae</taxon>
        <taxon>Paraburkholderia</taxon>
    </lineage>
</organism>
<dbReference type="OrthoDB" id="9787898at2"/>
<evidence type="ECO:0000256" key="1">
    <source>
        <dbReference type="ARBA" id="ARBA00022485"/>
    </source>
</evidence>
<evidence type="ECO:0000256" key="2">
    <source>
        <dbReference type="ARBA" id="ARBA00022490"/>
    </source>
</evidence>
<keyword evidence="12" id="KW-1185">Reference proteome</keyword>
<protein>
    <recommendedName>
        <fullName evidence="9">Lipoyl synthase</fullName>
        <ecNumber evidence="9">2.8.1.8</ecNumber>
    </recommendedName>
    <alternativeName>
        <fullName evidence="9">Lip-syn</fullName>
        <shortName evidence="9">LS</shortName>
    </alternativeName>
    <alternativeName>
        <fullName evidence="9">Lipoate synthase</fullName>
    </alternativeName>
    <alternativeName>
        <fullName evidence="9">Lipoic acid synthase</fullName>
    </alternativeName>
    <alternativeName>
        <fullName evidence="9">Sulfur insertion protein LipA</fullName>
    </alternativeName>
</protein>
<feature type="binding site" evidence="9">
    <location>
        <position position="99"/>
    </location>
    <ligand>
        <name>[4Fe-4S] cluster</name>
        <dbReference type="ChEBI" id="CHEBI:49883"/>
        <label>2</label>
        <note>4Fe-4S-S-AdoMet</note>
    </ligand>
</feature>
<feature type="binding site" evidence="9">
    <location>
        <position position="78"/>
    </location>
    <ligand>
        <name>[4Fe-4S] cluster</name>
        <dbReference type="ChEBI" id="CHEBI:49883"/>
        <label>1</label>
    </ligand>
</feature>
<feature type="domain" description="Radical SAM core" evidence="10">
    <location>
        <begin position="84"/>
        <end position="302"/>
    </location>
</feature>
<feature type="binding site" evidence="9">
    <location>
        <position position="84"/>
    </location>
    <ligand>
        <name>[4Fe-4S] cluster</name>
        <dbReference type="ChEBI" id="CHEBI:49883"/>
        <label>1</label>
    </ligand>
</feature>
<dbReference type="SFLD" id="SFLDF00271">
    <property type="entry name" value="lipoyl_synthase"/>
    <property type="match status" value="1"/>
</dbReference>
<keyword evidence="5 9" id="KW-0479">Metal-binding</keyword>
<evidence type="ECO:0000256" key="6">
    <source>
        <dbReference type="ARBA" id="ARBA00023004"/>
    </source>
</evidence>
<dbReference type="GO" id="GO:0005737">
    <property type="term" value="C:cytoplasm"/>
    <property type="evidence" value="ECO:0007669"/>
    <property type="project" value="UniProtKB-SubCell"/>
</dbReference>
<comment type="function">
    <text evidence="9">Catalyzes the radical-mediated insertion of two sulfur atoms into the C-6 and C-8 positions of the octanoyl moiety bound to the lipoyl domains of lipoate-dependent enzymes, thereby converting the octanoylated domains into lipoylated derivatives.</text>
</comment>
<evidence type="ECO:0000256" key="3">
    <source>
        <dbReference type="ARBA" id="ARBA00022679"/>
    </source>
</evidence>
<dbReference type="InterPro" id="IPR058240">
    <property type="entry name" value="rSAM_sf"/>
</dbReference>
<evidence type="ECO:0000256" key="7">
    <source>
        <dbReference type="ARBA" id="ARBA00023014"/>
    </source>
</evidence>
<comment type="subcellular location">
    <subcellularLocation>
        <location evidence="9">Cytoplasm</location>
    </subcellularLocation>
</comment>
<dbReference type="CDD" id="cd01335">
    <property type="entry name" value="Radical_SAM"/>
    <property type="match status" value="1"/>
</dbReference>
<dbReference type="SFLD" id="SFLDG01058">
    <property type="entry name" value="lipoyl_synthase_like"/>
    <property type="match status" value="1"/>
</dbReference>
<dbReference type="NCBIfam" id="NF004019">
    <property type="entry name" value="PRK05481.1"/>
    <property type="match status" value="1"/>
</dbReference>
<keyword evidence="2 9" id="KW-0963">Cytoplasm</keyword>
<comment type="cofactor">
    <cofactor evidence="9">
        <name>[4Fe-4S] cluster</name>
        <dbReference type="ChEBI" id="CHEBI:49883"/>
    </cofactor>
    <text evidence="9">Binds 2 [4Fe-4S] clusters per subunit. One cluster is coordinated with 3 cysteines and an exchangeable S-adenosyl-L-methionine.</text>
</comment>
<dbReference type="InterPro" id="IPR006638">
    <property type="entry name" value="Elp3/MiaA/NifB-like_rSAM"/>
</dbReference>
<comment type="similarity">
    <text evidence="9">Belongs to the radical SAM superfamily. Lipoyl synthase family.</text>
</comment>
<dbReference type="RefSeq" id="WP_091996355.1">
    <property type="nucleotide sequence ID" value="NZ_FMYQ01000006.1"/>
</dbReference>
<accession>A0A1G6KY10</accession>
<feature type="binding site" evidence="9">
    <location>
        <position position="73"/>
    </location>
    <ligand>
        <name>[4Fe-4S] cluster</name>
        <dbReference type="ChEBI" id="CHEBI:49883"/>
        <label>1</label>
    </ligand>
</feature>
<dbReference type="NCBIfam" id="NF009544">
    <property type="entry name" value="PRK12928.1"/>
    <property type="match status" value="1"/>
</dbReference>
<dbReference type="Gene3D" id="3.20.20.70">
    <property type="entry name" value="Aldolase class I"/>
    <property type="match status" value="1"/>
</dbReference>
<proteinExistence type="inferred from homology"/>
<dbReference type="AlphaFoldDB" id="A0A1G6KY10"/>
<reference evidence="12" key="1">
    <citation type="submission" date="2016-09" db="EMBL/GenBank/DDBJ databases">
        <authorList>
            <person name="Varghese N."/>
            <person name="Submissions S."/>
        </authorList>
    </citation>
    <scope>NUCLEOTIDE SEQUENCE [LARGE SCALE GENOMIC DNA]</scope>
    <source>
        <strain evidence="12">TNe-862</strain>
    </source>
</reference>
<evidence type="ECO:0000259" key="10">
    <source>
        <dbReference type="PROSITE" id="PS51918"/>
    </source>
</evidence>
<dbReference type="UniPathway" id="UPA00538">
    <property type="reaction ID" value="UER00593"/>
</dbReference>
<evidence type="ECO:0000256" key="9">
    <source>
        <dbReference type="HAMAP-Rule" id="MF_00206"/>
    </source>
</evidence>
<evidence type="ECO:0000256" key="5">
    <source>
        <dbReference type="ARBA" id="ARBA00022723"/>
    </source>
</evidence>
<evidence type="ECO:0000313" key="11">
    <source>
        <dbReference type="EMBL" id="SDC35803.1"/>
    </source>
</evidence>
<dbReference type="HAMAP" id="MF_00206">
    <property type="entry name" value="Lipoyl_synth"/>
    <property type="match status" value="1"/>
</dbReference>
<dbReference type="PANTHER" id="PTHR10949">
    <property type="entry name" value="LIPOYL SYNTHASE"/>
    <property type="match status" value="1"/>
</dbReference>
<gene>
    <name evidence="9" type="primary">lipA</name>
    <name evidence="11" type="ORF">SAMN05421548_10630</name>
</gene>
<feature type="binding site" evidence="9">
    <location>
        <position position="106"/>
    </location>
    <ligand>
        <name>[4Fe-4S] cluster</name>
        <dbReference type="ChEBI" id="CHEBI:49883"/>
        <label>2</label>
        <note>4Fe-4S-S-AdoMet</note>
    </ligand>
</feature>
<dbReference type="Pfam" id="PF04055">
    <property type="entry name" value="Radical_SAM"/>
    <property type="match status" value="1"/>
</dbReference>
<comment type="pathway">
    <text evidence="9">Protein modification; protein lipoylation via endogenous pathway; protein N(6)-(lipoyl)lysine from octanoyl-[acyl-carrier-protein]: step 2/2.</text>
</comment>
<dbReference type="FunFam" id="3.20.20.70:FF:000040">
    <property type="entry name" value="Lipoyl synthase"/>
    <property type="match status" value="1"/>
</dbReference>
<dbReference type="SMART" id="SM00729">
    <property type="entry name" value="Elp3"/>
    <property type="match status" value="1"/>
</dbReference>
<dbReference type="PROSITE" id="PS51918">
    <property type="entry name" value="RADICAL_SAM"/>
    <property type="match status" value="1"/>
</dbReference>
<dbReference type="Proteomes" id="UP000198908">
    <property type="component" value="Unassembled WGS sequence"/>
</dbReference>
<keyword evidence="4 9" id="KW-0949">S-adenosyl-L-methionine</keyword>
<dbReference type="InterPro" id="IPR007197">
    <property type="entry name" value="rSAM"/>
</dbReference>
<dbReference type="NCBIfam" id="TIGR00510">
    <property type="entry name" value="lipA"/>
    <property type="match status" value="1"/>
</dbReference>
<evidence type="ECO:0000256" key="4">
    <source>
        <dbReference type="ARBA" id="ARBA00022691"/>
    </source>
</evidence>
<dbReference type="GO" id="GO:0051539">
    <property type="term" value="F:4 iron, 4 sulfur cluster binding"/>
    <property type="evidence" value="ECO:0007669"/>
    <property type="project" value="UniProtKB-UniRule"/>
</dbReference>
<dbReference type="InterPro" id="IPR003698">
    <property type="entry name" value="Lipoyl_synth"/>
</dbReference>
<dbReference type="GO" id="GO:0009249">
    <property type="term" value="P:protein lipoylation"/>
    <property type="evidence" value="ECO:0007669"/>
    <property type="project" value="UniProtKB-UniRule"/>
</dbReference>